<feature type="transmembrane region" description="Helical" evidence="6">
    <location>
        <begin position="172"/>
        <end position="190"/>
    </location>
</feature>
<keyword evidence="3 6" id="KW-0812">Transmembrane</keyword>
<evidence type="ECO:0000256" key="5">
    <source>
        <dbReference type="ARBA" id="ARBA00023136"/>
    </source>
</evidence>
<reference evidence="7 8" key="1">
    <citation type="submission" date="2013-09" db="EMBL/GenBank/DDBJ databases">
        <authorList>
            <person name="Zeng Z."/>
            <person name="Chen C."/>
        </authorList>
    </citation>
    <scope>NUCLEOTIDE SEQUENCE [LARGE SCALE GENOMIC DNA]</scope>
    <source>
        <strain evidence="7 8">GH29-5</strain>
    </source>
</reference>
<organism evidence="7 8">
    <name type="scientific">Flavobacterium suncheonense GH29-5 = DSM 17707</name>
    <dbReference type="NCBI Taxonomy" id="1121899"/>
    <lineage>
        <taxon>Bacteria</taxon>
        <taxon>Pseudomonadati</taxon>
        <taxon>Bacteroidota</taxon>
        <taxon>Flavobacteriia</taxon>
        <taxon>Flavobacteriales</taxon>
        <taxon>Flavobacteriaceae</taxon>
        <taxon>Flavobacterium</taxon>
    </lineage>
</organism>
<dbReference type="OrthoDB" id="1377116at2"/>
<comment type="similarity">
    <text evidence="2">Belongs to the TMEM86 family.</text>
</comment>
<evidence type="ECO:0000256" key="2">
    <source>
        <dbReference type="ARBA" id="ARBA00007375"/>
    </source>
</evidence>
<evidence type="ECO:0008006" key="9">
    <source>
        <dbReference type="Google" id="ProtNLM"/>
    </source>
</evidence>
<proteinExistence type="inferred from homology"/>
<dbReference type="Proteomes" id="UP000030121">
    <property type="component" value="Unassembled WGS sequence"/>
</dbReference>
<dbReference type="InterPro" id="IPR012506">
    <property type="entry name" value="TMEM86B-like"/>
</dbReference>
<feature type="transmembrane region" description="Helical" evidence="6">
    <location>
        <begin position="202"/>
        <end position="221"/>
    </location>
</feature>
<evidence type="ECO:0000313" key="8">
    <source>
        <dbReference type="Proteomes" id="UP000030121"/>
    </source>
</evidence>
<feature type="transmembrane region" description="Helical" evidence="6">
    <location>
        <begin position="113"/>
        <end position="135"/>
    </location>
</feature>
<evidence type="ECO:0000256" key="6">
    <source>
        <dbReference type="SAM" id="Phobius"/>
    </source>
</evidence>
<dbReference type="EMBL" id="JRLW01000001">
    <property type="protein sequence ID" value="KGO90756.1"/>
    <property type="molecule type" value="Genomic_DNA"/>
</dbReference>
<feature type="transmembrane region" description="Helical" evidence="6">
    <location>
        <begin position="52"/>
        <end position="70"/>
    </location>
</feature>
<comment type="caution">
    <text evidence="7">The sequence shown here is derived from an EMBL/GenBank/DDBJ whole genome shotgun (WGS) entry which is preliminary data.</text>
</comment>
<keyword evidence="8" id="KW-1185">Reference proteome</keyword>
<dbReference type="eggNOG" id="ENOG5033IFB">
    <property type="taxonomic scope" value="Bacteria"/>
</dbReference>
<evidence type="ECO:0000256" key="4">
    <source>
        <dbReference type="ARBA" id="ARBA00022989"/>
    </source>
</evidence>
<gene>
    <name evidence="7" type="ORF">Q764_01145</name>
</gene>
<dbReference type="Pfam" id="PF07947">
    <property type="entry name" value="YhhN"/>
    <property type="match status" value="1"/>
</dbReference>
<dbReference type="STRING" id="1121899.GCA_000430025_01100"/>
<dbReference type="RefSeq" id="WP_026979854.1">
    <property type="nucleotide sequence ID" value="NZ_AUCZ01000004.1"/>
</dbReference>
<sequence length="228" mass="26731">MKIKPPLLLYFVACLFYMVSVCVGNGEMMLLSKPVIIPSMLFYYIQETKQRINWNYIVIIFLCFIGDMLTLLDIEGAHLVIISVFLIAYCFYLKSITDDLLLNQLKITYKKNFLVLLICFFFLIYLLITILDLLVESQAENLLLLLFYGIVLVLIGGVSSFNYILKQTRFTFFMLIATLCFVISDVFYILRAHFEEVEVFSLFNNLPQVLSYYYLTKYYILKPAPMKR</sequence>
<comment type="subcellular location">
    <subcellularLocation>
        <location evidence="1">Membrane</location>
        <topology evidence="1">Multi-pass membrane protein</topology>
    </subcellularLocation>
</comment>
<evidence type="ECO:0000256" key="3">
    <source>
        <dbReference type="ARBA" id="ARBA00022692"/>
    </source>
</evidence>
<feature type="transmembrane region" description="Helical" evidence="6">
    <location>
        <begin position="141"/>
        <end position="165"/>
    </location>
</feature>
<protein>
    <recommendedName>
        <fullName evidence="9">YhhN-like protein</fullName>
    </recommendedName>
</protein>
<name>A0A0A2MGQ4_9FLAO</name>
<evidence type="ECO:0000313" key="7">
    <source>
        <dbReference type="EMBL" id="KGO90756.1"/>
    </source>
</evidence>
<dbReference type="AlphaFoldDB" id="A0A0A2MGQ4"/>
<dbReference type="GO" id="GO:0016020">
    <property type="term" value="C:membrane"/>
    <property type="evidence" value="ECO:0007669"/>
    <property type="project" value="UniProtKB-SubCell"/>
</dbReference>
<accession>A0A0A2MGQ4</accession>
<feature type="transmembrane region" description="Helical" evidence="6">
    <location>
        <begin position="6"/>
        <end position="31"/>
    </location>
</feature>
<keyword evidence="5 6" id="KW-0472">Membrane</keyword>
<evidence type="ECO:0000256" key="1">
    <source>
        <dbReference type="ARBA" id="ARBA00004141"/>
    </source>
</evidence>
<keyword evidence="4 6" id="KW-1133">Transmembrane helix</keyword>
<feature type="transmembrane region" description="Helical" evidence="6">
    <location>
        <begin position="76"/>
        <end position="93"/>
    </location>
</feature>